<gene>
    <name evidence="1" type="ORF">HB662_21695</name>
</gene>
<keyword evidence="2" id="KW-1185">Reference proteome</keyword>
<proteinExistence type="predicted"/>
<dbReference type="SUPFAM" id="SSF52540">
    <property type="entry name" value="P-loop containing nucleoside triphosphate hydrolases"/>
    <property type="match status" value="1"/>
</dbReference>
<dbReference type="Gene3D" id="3.40.50.300">
    <property type="entry name" value="P-loop containing nucleotide triphosphate hydrolases"/>
    <property type="match status" value="1"/>
</dbReference>
<dbReference type="Pfam" id="PF03567">
    <property type="entry name" value="Sulfotransfer_2"/>
    <property type="match status" value="1"/>
</dbReference>
<dbReference type="EMBL" id="JAAVTX010000006">
    <property type="protein sequence ID" value="NKE47406.1"/>
    <property type="molecule type" value="Genomic_DNA"/>
</dbReference>
<dbReference type="Proteomes" id="UP000765160">
    <property type="component" value="Unassembled WGS sequence"/>
</dbReference>
<evidence type="ECO:0000313" key="1">
    <source>
        <dbReference type="EMBL" id="NKE47406.1"/>
    </source>
</evidence>
<accession>A0ABX1F4U6</accession>
<reference evidence="1 2" key="1">
    <citation type="submission" date="2020-03" db="EMBL/GenBank/DDBJ databases">
        <title>Roseomonas selenitidurans sp. nov. isolated from soil.</title>
        <authorList>
            <person name="Liu H."/>
        </authorList>
    </citation>
    <scope>NUCLEOTIDE SEQUENCE [LARGE SCALE GENOMIC DNA]</scope>
    <source>
        <strain evidence="1 2">JCM 15073</strain>
    </source>
</reference>
<organism evidence="1 2">
    <name type="scientific">Falsiroseomonas frigidaquae</name>
    <dbReference type="NCBI Taxonomy" id="487318"/>
    <lineage>
        <taxon>Bacteria</taxon>
        <taxon>Pseudomonadati</taxon>
        <taxon>Pseudomonadota</taxon>
        <taxon>Alphaproteobacteria</taxon>
        <taxon>Acetobacterales</taxon>
        <taxon>Roseomonadaceae</taxon>
        <taxon>Falsiroseomonas</taxon>
    </lineage>
</organism>
<sequence>MLPPQDHAFFVSVHIPKTAGTTVATVLDRVYQRKVLFDYAPSESYNTPDPLIRQNANFIASFFRGIHGHFGVTRHLPVFGGAKYISCVRHPVDRIISQYNHEYNDNGPGSYWHRPIRSGEMSVVDFAGLAGIGNAMTLHLAGLDLVDYDLLMITENIHASFTLLNYVVGAMNIERYFGIPPNLPRSNEGTAREHQFEFPEAVKVEIYKRAQQDVELYRRAVEMFSAKARIYA</sequence>
<dbReference type="InterPro" id="IPR005331">
    <property type="entry name" value="Sulfotransferase"/>
</dbReference>
<evidence type="ECO:0000313" key="2">
    <source>
        <dbReference type="Proteomes" id="UP000765160"/>
    </source>
</evidence>
<protein>
    <submittedName>
        <fullName evidence="1">Sulfotransferase family protein</fullName>
    </submittedName>
</protein>
<comment type="caution">
    <text evidence="1">The sequence shown here is derived from an EMBL/GenBank/DDBJ whole genome shotgun (WGS) entry which is preliminary data.</text>
</comment>
<dbReference type="RefSeq" id="WP_168052702.1">
    <property type="nucleotide sequence ID" value="NZ_JAATJR010000006.1"/>
</dbReference>
<dbReference type="InterPro" id="IPR027417">
    <property type="entry name" value="P-loop_NTPase"/>
</dbReference>
<name>A0ABX1F4U6_9PROT</name>